<dbReference type="Proteomes" id="UP001141327">
    <property type="component" value="Unassembled WGS sequence"/>
</dbReference>
<keyword evidence="5" id="KW-0968">Cytoplasmic vesicle</keyword>
<comment type="subunit">
    <text evidence="5">Oligomeric complex that consists of at least the alpha, beta, beta', gamma, delta, epsilon and zeta subunits.</text>
</comment>
<keyword evidence="5" id="KW-0653">Protein transport</keyword>
<sequence length="148" mass="16708">MTVHSLLVGTRSGEVLLAKYYQELSTEQKADFSQKLYENTSPFWEDAMITEQVACFDAFSCVFIQINQVLIFLTGFGDDDEIILLTCLRTLVEVFSRVVFKKSISIQTFHESYPKASLAIHELIQQGHIQQLDAESVNRILKLKGGAA</sequence>
<evidence type="ECO:0000313" key="8">
    <source>
        <dbReference type="Proteomes" id="UP001141327"/>
    </source>
</evidence>
<protein>
    <recommendedName>
        <fullName evidence="5">Coatomer subunit zeta</fullName>
    </recommendedName>
</protein>
<comment type="subcellular location">
    <subcellularLocation>
        <location evidence="5">Cytoplasm</location>
    </subcellularLocation>
    <subcellularLocation>
        <location evidence="5">Golgi apparatus membrane</location>
        <topology evidence="5">Peripheral membrane protein</topology>
        <orientation evidence="5">Cytoplasmic side</orientation>
    </subcellularLocation>
    <subcellularLocation>
        <location evidence="5">Cytoplasmic vesicle</location>
        <location evidence="5">COPI-coated vesicle membrane</location>
        <topology evidence="5">Peripheral membrane protein</topology>
        <orientation evidence="5">Cytoplasmic side</orientation>
    </subcellularLocation>
    <subcellularLocation>
        <location evidence="1">Endomembrane system</location>
        <topology evidence="1">Peripheral membrane protein</topology>
    </subcellularLocation>
</comment>
<organism evidence="7 8">
    <name type="scientific">Paratrimastix pyriformis</name>
    <dbReference type="NCBI Taxonomy" id="342808"/>
    <lineage>
        <taxon>Eukaryota</taxon>
        <taxon>Metamonada</taxon>
        <taxon>Preaxostyla</taxon>
        <taxon>Paratrimastigidae</taxon>
        <taxon>Paratrimastix</taxon>
    </lineage>
</organism>
<keyword evidence="5" id="KW-0931">ER-Golgi transport</keyword>
<feature type="domain" description="AP complex mu/sigma subunit" evidence="6">
    <location>
        <begin position="3"/>
        <end position="140"/>
    </location>
</feature>
<dbReference type="SUPFAM" id="SSF64356">
    <property type="entry name" value="SNARE-like"/>
    <property type="match status" value="1"/>
</dbReference>
<evidence type="ECO:0000259" key="6">
    <source>
        <dbReference type="Pfam" id="PF01217"/>
    </source>
</evidence>
<comment type="similarity">
    <text evidence="2 5">Belongs to the adaptor complexes small subunit family.</text>
</comment>
<dbReference type="Gene3D" id="3.30.450.60">
    <property type="match status" value="1"/>
</dbReference>
<evidence type="ECO:0000313" key="7">
    <source>
        <dbReference type="EMBL" id="KAJ4458686.1"/>
    </source>
</evidence>
<dbReference type="EMBL" id="JAPMOS010000026">
    <property type="protein sequence ID" value="KAJ4458686.1"/>
    <property type="molecule type" value="Genomic_DNA"/>
</dbReference>
<evidence type="ECO:0000256" key="5">
    <source>
        <dbReference type="RuleBase" id="RU366053"/>
    </source>
</evidence>
<dbReference type="PANTHER" id="PTHR11043">
    <property type="entry name" value="ZETA-COAT PROTEIN"/>
    <property type="match status" value="1"/>
</dbReference>
<evidence type="ECO:0000256" key="4">
    <source>
        <dbReference type="ARBA" id="ARBA00023136"/>
    </source>
</evidence>
<evidence type="ECO:0000256" key="1">
    <source>
        <dbReference type="ARBA" id="ARBA00004184"/>
    </source>
</evidence>
<proteinExistence type="inferred from homology"/>
<keyword evidence="8" id="KW-1185">Reference proteome</keyword>
<dbReference type="InterPro" id="IPR022775">
    <property type="entry name" value="AP_mu_sigma_su"/>
</dbReference>
<reference evidence="7" key="1">
    <citation type="journal article" date="2022" name="bioRxiv">
        <title>Genomics of Preaxostyla Flagellates Illuminates Evolutionary Transitions and the Path Towards Mitochondrial Loss.</title>
        <authorList>
            <person name="Novak L.V.F."/>
            <person name="Treitli S.C."/>
            <person name="Pyrih J."/>
            <person name="Halakuc P."/>
            <person name="Pipaliya S.V."/>
            <person name="Vacek V."/>
            <person name="Brzon O."/>
            <person name="Soukal P."/>
            <person name="Eme L."/>
            <person name="Dacks J.B."/>
            <person name="Karnkowska A."/>
            <person name="Elias M."/>
            <person name="Hampl V."/>
        </authorList>
    </citation>
    <scope>NUCLEOTIDE SEQUENCE</scope>
    <source>
        <strain evidence="7">RCP-MX</strain>
    </source>
</reference>
<evidence type="ECO:0000256" key="2">
    <source>
        <dbReference type="ARBA" id="ARBA00006972"/>
    </source>
</evidence>
<keyword evidence="5" id="KW-0333">Golgi apparatus</keyword>
<comment type="caution">
    <text evidence="7">The sequence shown here is derived from an EMBL/GenBank/DDBJ whole genome shotgun (WGS) entry which is preliminary data.</text>
</comment>
<dbReference type="PANTHER" id="PTHR11043:SF1">
    <property type="entry name" value="TSET COMPLEX MEMBER TSTD"/>
    <property type="match status" value="1"/>
</dbReference>
<accession>A0ABQ8UL76</accession>
<keyword evidence="4 5" id="KW-0472">Membrane</keyword>
<evidence type="ECO:0000256" key="3">
    <source>
        <dbReference type="ARBA" id="ARBA00022490"/>
    </source>
</evidence>
<comment type="function">
    <text evidence="5">The zeta subunit may be involved in regulating the coat assembly and, hence, the rate of biosynthetic protein transport due to its association-dissociation properties with the coatomer complex.</text>
</comment>
<name>A0ABQ8UL76_9EUKA</name>
<dbReference type="InterPro" id="IPR039652">
    <property type="entry name" value="Coatomer_zeta"/>
</dbReference>
<keyword evidence="3 5" id="KW-0963">Cytoplasm</keyword>
<dbReference type="Pfam" id="PF01217">
    <property type="entry name" value="Clat_adaptor_s"/>
    <property type="match status" value="1"/>
</dbReference>
<dbReference type="InterPro" id="IPR011012">
    <property type="entry name" value="Longin-like_dom_sf"/>
</dbReference>
<gene>
    <name evidence="7" type="ORF">PAPYR_5445</name>
</gene>
<keyword evidence="5" id="KW-0813">Transport</keyword>